<accession>A0A9P6NQL1</accession>
<name>A0A9P6NQL1_9BASI</name>
<evidence type="ECO:0000313" key="2">
    <source>
        <dbReference type="Proteomes" id="UP000886653"/>
    </source>
</evidence>
<comment type="caution">
    <text evidence="1">The sequence shown here is derived from an EMBL/GenBank/DDBJ whole genome shotgun (WGS) entry which is preliminary data.</text>
</comment>
<dbReference type="PANTHER" id="PTHR43431">
    <property type="entry name" value="OXIDOREDUCTASE, SHORT CHAIN DEHYDROGENASE/REDUCTASE FAMILY (AFU_ORTHOLOGUE AFUA_5G14000)"/>
    <property type="match status" value="1"/>
</dbReference>
<dbReference type="InterPro" id="IPR002347">
    <property type="entry name" value="SDR_fam"/>
</dbReference>
<dbReference type="PRINTS" id="PR00081">
    <property type="entry name" value="GDHRDH"/>
</dbReference>
<protein>
    <submittedName>
        <fullName evidence="1">Uncharacterized protein</fullName>
    </submittedName>
</protein>
<dbReference type="SUPFAM" id="SSF51735">
    <property type="entry name" value="NAD(P)-binding Rossmann-fold domains"/>
    <property type="match status" value="1"/>
</dbReference>
<dbReference type="OrthoDB" id="5399006at2759"/>
<proteinExistence type="predicted"/>
<keyword evidence="2" id="KW-1185">Reference proteome</keyword>
<dbReference type="Pfam" id="PF00106">
    <property type="entry name" value="adh_short"/>
    <property type="match status" value="1"/>
</dbReference>
<dbReference type="EMBL" id="MU167237">
    <property type="protein sequence ID" value="KAG0148443.1"/>
    <property type="molecule type" value="Genomic_DNA"/>
</dbReference>
<evidence type="ECO:0000313" key="1">
    <source>
        <dbReference type="EMBL" id="KAG0148443.1"/>
    </source>
</evidence>
<dbReference type="AlphaFoldDB" id="A0A9P6NQL1"/>
<dbReference type="Proteomes" id="UP000886653">
    <property type="component" value="Unassembled WGS sequence"/>
</dbReference>
<gene>
    <name evidence="1" type="ORF">CROQUDRAFT_654958</name>
</gene>
<organism evidence="1 2">
    <name type="scientific">Cronartium quercuum f. sp. fusiforme G11</name>
    <dbReference type="NCBI Taxonomy" id="708437"/>
    <lineage>
        <taxon>Eukaryota</taxon>
        <taxon>Fungi</taxon>
        <taxon>Dikarya</taxon>
        <taxon>Basidiomycota</taxon>
        <taxon>Pucciniomycotina</taxon>
        <taxon>Pucciniomycetes</taxon>
        <taxon>Pucciniales</taxon>
        <taxon>Coleosporiaceae</taxon>
        <taxon>Cronartium</taxon>
    </lineage>
</organism>
<dbReference type="InterPro" id="IPR036291">
    <property type="entry name" value="NAD(P)-bd_dom_sf"/>
</dbReference>
<dbReference type="Gene3D" id="3.40.50.720">
    <property type="entry name" value="NAD(P)-binding Rossmann-like Domain"/>
    <property type="match status" value="1"/>
</dbReference>
<reference evidence="1" key="1">
    <citation type="submission" date="2013-11" db="EMBL/GenBank/DDBJ databases">
        <title>Genome sequence of the fusiform rust pathogen reveals effectors for host alternation and coevolution with pine.</title>
        <authorList>
            <consortium name="DOE Joint Genome Institute"/>
            <person name="Smith K."/>
            <person name="Pendleton A."/>
            <person name="Kubisiak T."/>
            <person name="Anderson C."/>
            <person name="Salamov A."/>
            <person name="Aerts A."/>
            <person name="Riley R."/>
            <person name="Clum A."/>
            <person name="Lindquist E."/>
            <person name="Ence D."/>
            <person name="Campbell M."/>
            <person name="Kronenberg Z."/>
            <person name="Feau N."/>
            <person name="Dhillon B."/>
            <person name="Hamelin R."/>
            <person name="Burleigh J."/>
            <person name="Smith J."/>
            <person name="Yandell M."/>
            <person name="Nelson C."/>
            <person name="Grigoriev I."/>
            <person name="Davis J."/>
        </authorList>
    </citation>
    <scope>NUCLEOTIDE SEQUENCE</scope>
    <source>
        <strain evidence="1">G11</strain>
    </source>
</reference>
<dbReference type="PANTHER" id="PTHR43431:SF7">
    <property type="entry name" value="OXIDOREDUCTASE, SHORT CHAIN DEHYDROGENASE_REDUCTASE FAMILY (AFU_ORTHOLOGUE AFUA_5G14000)"/>
    <property type="match status" value="1"/>
</dbReference>
<sequence>MSNGPLRKALAIIVGAGPGTGAAVGRAFSKKGYAVALLARSKGKLNELSQQIRSEGGTVESFPCDVVSEDSVKSAFNDIKKKFPGYLLRVAVFNSSGAFHLKPFLESKRTDLESGLNVSVLGAFSFAQASLAELLSHDKGGSLIFTGATASLRGGANLGCFAAGKFGLRALSQSLAREFGPKGVHVAHVIVDGMIDGPTVTERFGPAKNPDSRLSPDSIAAAYVYLHEQDKTCWTQELDVRPCHEKF</sequence>